<reference evidence="2" key="1">
    <citation type="submission" date="2025-08" db="UniProtKB">
        <authorList>
            <consortium name="RefSeq"/>
        </authorList>
    </citation>
    <scope>IDENTIFICATION</scope>
    <source>
        <strain evidence="2">14028-0561.14</strain>
        <tissue evidence="2">Whole fly</tissue>
    </source>
</reference>
<gene>
    <name evidence="2" type="primary">LOC138929148</name>
</gene>
<evidence type="ECO:0000313" key="2">
    <source>
        <dbReference type="RefSeq" id="XP_070144451.1"/>
    </source>
</evidence>
<dbReference type="RefSeq" id="XP_070144451.1">
    <property type="nucleotide sequence ID" value="XM_070288350.1"/>
</dbReference>
<sequence length="118" mass="13039">MHRCPGLPITARHRQLVRDQLSALPAQLPRGGLPLPARVRGHWRAGGTGGCRYLLHGPVPQLRVRMPTRQVSLLLVRTRIAYNSCAAHPLPNNTTTIPCPPKDNENHDIVCLLPSKVQ</sequence>
<keyword evidence="1" id="KW-1185">Reference proteome</keyword>
<protein>
    <submittedName>
        <fullName evidence="2">Uncharacterized protein</fullName>
    </submittedName>
</protein>
<proteinExistence type="predicted"/>
<accession>A0ABM4GP06</accession>
<evidence type="ECO:0000313" key="1">
    <source>
        <dbReference type="Proteomes" id="UP001652661"/>
    </source>
</evidence>
<dbReference type="GeneID" id="138929148"/>
<organism evidence="1 2">
    <name type="scientific">Drosophila kikkawai</name>
    <name type="common">Fruit fly</name>
    <dbReference type="NCBI Taxonomy" id="30033"/>
    <lineage>
        <taxon>Eukaryota</taxon>
        <taxon>Metazoa</taxon>
        <taxon>Ecdysozoa</taxon>
        <taxon>Arthropoda</taxon>
        <taxon>Hexapoda</taxon>
        <taxon>Insecta</taxon>
        <taxon>Pterygota</taxon>
        <taxon>Neoptera</taxon>
        <taxon>Endopterygota</taxon>
        <taxon>Diptera</taxon>
        <taxon>Brachycera</taxon>
        <taxon>Muscomorpha</taxon>
        <taxon>Ephydroidea</taxon>
        <taxon>Drosophilidae</taxon>
        <taxon>Drosophila</taxon>
        <taxon>Sophophora</taxon>
    </lineage>
</organism>
<name>A0ABM4GP06_DROKI</name>
<dbReference type="Proteomes" id="UP001652661">
    <property type="component" value="Chromosome X"/>
</dbReference>